<evidence type="ECO:0000313" key="22">
    <source>
        <dbReference type="Proteomes" id="UP001321473"/>
    </source>
</evidence>
<evidence type="ECO:0000256" key="4">
    <source>
        <dbReference type="ARBA" id="ARBA00022548"/>
    </source>
</evidence>
<feature type="transmembrane region" description="Helical" evidence="20">
    <location>
        <begin position="235"/>
        <end position="254"/>
    </location>
</feature>
<dbReference type="Proteomes" id="UP001321473">
    <property type="component" value="Unassembled WGS sequence"/>
</dbReference>
<dbReference type="PANTHER" id="PTHR21257">
    <property type="entry name" value="DELTA(14)-STEROL REDUCTASE"/>
    <property type="match status" value="1"/>
</dbReference>
<evidence type="ECO:0000256" key="8">
    <source>
        <dbReference type="ARBA" id="ARBA00022955"/>
    </source>
</evidence>
<keyword evidence="11" id="KW-0756">Sterol biosynthesis</keyword>
<dbReference type="GO" id="GO:0005789">
    <property type="term" value="C:endoplasmic reticulum membrane"/>
    <property type="evidence" value="ECO:0007669"/>
    <property type="project" value="TreeGrafter"/>
</dbReference>
<keyword evidence="22" id="KW-1185">Reference proteome</keyword>
<evidence type="ECO:0000313" key="21">
    <source>
        <dbReference type="EMBL" id="KAK8788493.1"/>
    </source>
</evidence>
<comment type="catalytic activity">
    <reaction evidence="18">
        <text>cholesterol + NADP(+) = 7-dehydrocholesterol + NADPH + H(+)</text>
        <dbReference type="Rhea" id="RHEA:23984"/>
        <dbReference type="ChEBI" id="CHEBI:15378"/>
        <dbReference type="ChEBI" id="CHEBI:16113"/>
        <dbReference type="ChEBI" id="CHEBI:17759"/>
        <dbReference type="ChEBI" id="CHEBI:57783"/>
        <dbReference type="ChEBI" id="CHEBI:58349"/>
        <dbReference type="EC" id="1.3.1.21"/>
    </reaction>
    <physiologicalReaction direction="right-to-left" evidence="18">
        <dbReference type="Rhea" id="RHEA:23986"/>
    </physiologicalReaction>
</comment>
<organism evidence="21 22">
    <name type="scientific">Amblyomma americanum</name>
    <name type="common">Lone star tick</name>
    <dbReference type="NCBI Taxonomy" id="6943"/>
    <lineage>
        <taxon>Eukaryota</taxon>
        <taxon>Metazoa</taxon>
        <taxon>Ecdysozoa</taxon>
        <taxon>Arthropoda</taxon>
        <taxon>Chelicerata</taxon>
        <taxon>Arachnida</taxon>
        <taxon>Acari</taxon>
        <taxon>Parasitiformes</taxon>
        <taxon>Ixodida</taxon>
        <taxon>Ixodoidea</taxon>
        <taxon>Ixodidae</taxon>
        <taxon>Amblyomminae</taxon>
        <taxon>Amblyomma</taxon>
    </lineage>
</organism>
<dbReference type="EMBL" id="JARKHS020000714">
    <property type="protein sequence ID" value="KAK8788493.1"/>
    <property type="molecule type" value="Genomic_DNA"/>
</dbReference>
<evidence type="ECO:0000256" key="10">
    <source>
        <dbReference type="ARBA" id="ARBA00023002"/>
    </source>
</evidence>
<feature type="transmembrane region" description="Helical" evidence="20">
    <location>
        <begin position="212"/>
        <end position="229"/>
    </location>
</feature>
<keyword evidence="9 20" id="KW-1133">Transmembrane helix</keyword>
<dbReference type="AlphaFoldDB" id="A0AAQ4FP38"/>
<evidence type="ECO:0000256" key="9">
    <source>
        <dbReference type="ARBA" id="ARBA00022989"/>
    </source>
</evidence>
<evidence type="ECO:0000256" key="6">
    <source>
        <dbReference type="ARBA" id="ARBA00022778"/>
    </source>
</evidence>
<keyword evidence="7" id="KW-0521">NADP</keyword>
<comment type="similarity">
    <text evidence="2">Belongs to the ERG4/ERG24 family.</text>
</comment>
<evidence type="ECO:0000256" key="15">
    <source>
        <dbReference type="ARBA" id="ARBA00023221"/>
    </source>
</evidence>
<evidence type="ECO:0000256" key="20">
    <source>
        <dbReference type="SAM" id="Phobius"/>
    </source>
</evidence>
<evidence type="ECO:0000256" key="19">
    <source>
        <dbReference type="ARBA" id="ARBA00047826"/>
    </source>
</evidence>
<evidence type="ECO:0000256" key="1">
    <source>
        <dbReference type="ARBA" id="ARBA00004141"/>
    </source>
</evidence>
<evidence type="ECO:0000256" key="13">
    <source>
        <dbReference type="ARBA" id="ARBA00023136"/>
    </source>
</evidence>
<dbReference type="Pfam" id="PF01222">
    <property type="entry name" value="ERG4_ERG24"/>
    <property type="match status" value="1"/>
</dbReference>
<keyword evidence="6" id="KW-0152">Cholesterol biosynthesis</keyword>
<evidence type="ECO:0000256" key="14">
    <source>
        <dbReference type="ARBA" id="ARBA00023166"/>
    </source>
</evidence>
<sequence>MCNSNCLRQIAAEIEEPDEPPLGSLWSTAVPLFLIFGTSSAVLCAVNFAITHCSSPSLAFNAGFLRFFCDAWTKRGFGTLDSWQFLIVFMIYSSLSIEALGGSRYQGPPTSTGFTPVYWHSGFTYYVLTMEFAGYFLLGKNLRCYSIYEGLPGCTMVLVIMALIVAVALYAKGILEPSAGDHGRTGNIVYDFFWGIELFPRIGDRFDVKKWVMSRFGMMLWQLLVLASWKAQVDVYGWNWAMAATASLQTVYIAKFFWWEDGYMQTTGISIDKAGFFLCWSGIAFLGPMYSLTSFYMVDHSPSISVESAAVIVTLGLLMISLTYWCDYQKRLAREKQNKCTIWGSPPVLIKATYEDASGESRTNVLLASGFWSICRHPHYVFEILTGLFWALPSGGQSVVPYLYVIFLVGLLTYRTCRLEDVCAKKYGKHWEEYCSLVKYKIIPYIY</sequence>
<evidence type="ECO:0000256" key="17">
    <source>
        <dbReference type="ARBA" id="ARBA00042688"/>
    </source>
</evidence>
<evidence type="ECO:0000256" key="18">
    <source>
        <dbReference type="ARBA" id="ARBA00047795"/>
    </source>
</evidence>
<comment type="subcellular location">
    <subcellularLocation>
        <location evidence="1">Membrane</location>
        <topology evidence="1">Multi-pass membrane protein</topology>
    </subcellularLocation>
</comment>
<evidence type="ECO:0000256" key="2">
    <source>
        <dbReference type="ARBA" id="ARBA00005402"/>
    </source>
</evidence>
<evidence type="ECO:0000256" key="11">
    <source>
        <dbReference type="ARBA" id="ARBA00023011"/>
    </source>
</evidence>
<dbReference type="Gene3D" id="1.20.120.1630">
    <property type="match status" value="1"/>
</dbReference>
<feature type="transmembrane region" description="Helical" evidence="20">
    <location>
        <begin position="150"/>
        <end position="171"/>
    </location>
</feature>
<name>A0AAQ4FP38_AMBAM</name>
<evidence type="ECO:0000256" key="12">
    <source>
        <dbReference type="ARBA" id="ARBA00023098"/>
    </source>
</evidence>
<keyword evidence="3" id="KW-0444">Lipid biosynthesis</keyword>
<protein>
    <recommendedName>
        <fullName evidence="16">7-dehydrocholesterol reductase</fullName>
        <ecNumber evidence="16">1.3.1.21</ecNumber>
    </recommendedName>
    <alternativeName>
        <fullName evidence="17">Sterol Delta(7)-reductase</fullName>
    </alternativeName>
</protein>
<feature type="transmembrane region" description="Helical" evidence="20">
    <location>
        <begin position="83"/>
        <end position="105"/>
    </location>
</feature>
<keyword evidence="13 20" id="KW-0472">Membrane</keyword>
<reference evidence="21 22" key="1">
    <citation type="journal article" date="2023" name="Arcadia Sci">
        <title>De novo assembly of a long-read Amblyomma americanum tick genome.</title>
        <authorList>
            <person name="Chou S."/>
            <person name="Poskanzer K.E."/>
            <person name="Rollins M."/>
            <person name="Thuy-Boun P.S."/>
        </authorList>
    </citation>
    <scope>NUCLEOTIDE SEQUENCE [LARGE SCALE GENOMIC DNA]</scope>
    <source>
        <strain evidence="21">F_SG_1</strain>
        <tissue evidence="21">Salivary glands</tissue>
    </source>
</reference>
<dbReference type="GO" id="GO:0006695">
    <property type="term" value="P:cholesterol biosynthetic process"/>
    <property type="evidence" value="ECO:0007669"/>
    <property type="project" value="UniProtKB-KW"/>
</dbReference>
<dbReference type="GO" id="GO:0047598">
    <property type="term" value="F:7-dehydrocholesterol reductase activity"/>
    <property type="evidence" value="ECO:0007669"/>
    <property type="project" value="UniProtKB-EC"/>
</dbReference>
<keyword evidence="10" id="KW-0560">Oxidoreductase</keyword>
<keyword evidence="4" id="KW-0153">Cholesterol metabolism</keyword>
<comment type="caution">
    <text evidence="21">The sequence shown here is derived from an EMBL/GenBank/DDBJ whole genome shotgun (WGS) entry which is preliminary data.</text>
</comment>
<gene>
    <name evidence="21" type="ORF">V5799_021730</name>
</gene>
<dbReference type="InterPro" id="IPR001171">
    <property type="entry name" value="ERG24_DHCR-like"/>
</dbReference>
<proteinExistence type="inferred from homology"/>
<feature type="transmembrane region" description="Helical" evidence="20">
    <location>
        <begin position="275"/>
        <end position="298"/>
    </location>
</feature>
<keyword evidence="15" id="KW-0753">Steroid metabolism</keyword>
<dbReference type="GO" id="GO:0016132">
    <property type="term" value="P:brassinosteroid biosynthetic process"/>
    <property type="evidence" value="ECO:0007669"/>
    <property type="project" value="TreeGrafter"/>
</dbReference>
<comment type="catalytic activity">
    <reaction evidence="19">
        <text>7-dehydrodesmosterol + NADPH + H(+) = desmosterol + NADP(+)</text>
        <dbReference type="Rhea" id="RHEA:46740"/>
        <dbReference type="ChEBI" id="CHEBI:15378"/>
        <dbReference type="ChEBI" id="CHEBI:17737"/>
        <dbReference type="ChEBI" id="CHEBI:27910"/>
        <dbReference type="ChEBI" id="CHEBI:57783"/>
        <dbReference type="ChEBI" id="CHEBI:58349"/>
    </reaction>
    <physiologicalReaction direction="left-to-right" evidence="19">
        <dbReference type="Rhea" id="RHEA:46741"/>
    </physiologicalReaction>
</comment>
<accession>A0AAQ4FP38</accession>
<evidence type="ECO:0000256" key="3">
    <source>
        <dbReference type="ARBA" id="ARBA00022516"/>
    </source>
</evidence>
<keyword evidence="5 20" id="KW-0812">Transmembrane</keyword>
<dbReference type="PANTHER" id="PTHR21257:SF38">
    <property type="entry name" value="7-DEHYDROCHOLESTEROL REDUCTASE"/>
    <property type="match status" value="1"/>
</dbReference>
<feature type="transmembrane region" description="Helical" evidence="20">
    <location>
        <begin position="29"/>
        <end position="50"/>
    </location>
</feature>
<keyword evidence="8" id="KW-0752">Steroid biosynthesis</keyword>
<evidence type="ECO:0000256" key="5">
    <source>
        <dbReference type="ARBA" id="ARBA00022692"/>
    </source>
</evidence>
<evidence type="ECO:0000256" key="16">
    <source>
        <dbReference type="ARBA" id="ARBA00038851"/>
    </source>
</evidence>
<keyword evidence="12" id="KW-0443">Lipid metabolism</keyword>
<evidence type="ECO:0000256" key="7">
    <source>
        <dbReference type="ARBA" id="ARBA00022857"/>
    </source>
</evidence>
<feature type="transmembrane region" description="Helical" evidence="20">
    <location>
        <begin position="304"/>
        <end position="326"/>
    </location>
</feature>
<keyword evidence="14" id="KW-1207">Sterol metabolism</keyword>
<dbReference type="EC" id="1.3.1.21" evidence="16"/>
<feature type="transmembrane region" description="Helical" evidence="20">
    <location>
        <begin position="117"/>
        <end position="138"/>
    </location>
</feature>